<name>A0ABW8LL45_9ACTN</name>
<accession>A0ABW8LL45</accession>
<dbReference type="EMBL" id="JBJDQH010000004">
    <property type="protein sequence ID" value="MFK4265719.1"/>
    <property type="molecule type" value="Genomic_DNA"/>
</dbReference>
<dbReference type="InterPro" id="IPR036291">
    <property type="entry name" value="NAD(P)-bd_dom_sf"/>
</dbReference>
<evidence type="ECO:0000313" key="3">
    <source>
        <dbReference type="Proteomes" id="UP001620295"/>
    </source>
</evidence>
<protein>
    <submittedName>
        <fullName evidence="2">NAD(P)H-binding protein</fullName>
    </submittedName>
</protein>
<feature type="domain" description="NmrA-like" evidence="1">
    <location>
        <begin position="5"/>
        <end position="295"/>
    </location>
</feature>
<dbReference type="Gene3D" id="3.90.25.10">
    <property type="entry name" value="UDP-galactose 4-epimerase, domain 1"/>
    <property type="match status" value="1"/>
</dbReference>
<dbReference type="InterPro" id="IPR008030">
    <property type="entry name" value="NmrA-like"/>
</dbReference>
<dbReference type="Gene3D" id="3.40.50.720">
    <property type="entry name" value="NAD(P)-binding Rossmann-like Domain"/>
    <property type="match status" value="1"/>
</dbReference>
<dbReference type="InterPro" id="IPR051604">
    <property type="entry name" value="Ergot_Alk_Oxidoreductase"/>
</dbReference>
<sequence>MPETRPILVTGAAGSVGAVGRTVVELLRAKELPVRAFVRREDERAQALRATGAEVVVGDLTNPGDVGRAMVDCGRVYFGMGVSARYLEAAINTAAIARDRGRLDVFVNMSQMTVAQMSATSTSESTQQHQHWLVEQVLNWSGLPVTHIRPTVFMENPLFQIFAYASMKKSDTIRLPFGSGKTSPVAARDVAEVVATVLMDPAPHLGNTYHLTGGASRDMTAMAAEFSAALGRKITYVDAPYDQWLQQELATQGLPDHVFNHLSTMARLHAENRYDRATDDVRTILGRQPTSVEGFVKSHPEFFGE</sequence>
<organism evidence="2 3">
    <name type="scientific">Streptomyces milbemycinicus</name>
    <dbReference type="NCBI Taxonomy" id="476552"/>
    <lineage>
        <taxon>Bacteria</taxon>
        <taxon>Bacillati</taxon>
        <taxon>Actinomycetota</taxon>
        <taxon>Actinomycetes</taxon>
        <taxon>Kitasatosporales</taxon>
        <taxon>Streptomycetaceae</taxon>
        <taxon>Streptomyces</taxon>
    </lineage>
</organism>
<evidence type="ECO:0000313" key="2">
    <source>
        <dbReference type="EMBL" id="MFK4265719.1"/>
    </source>
</evidence>
<dbReference type="PANTHER" id="PTHR43162">
    <property type="match status" value="1"/>
</dbReference>
<comment type="caution">
    <text evidence="2">The sequence shown here is derived from an EMBL/GenBank/DDBJ whole genome shotgun (WGS) entry which is preliminary data.</text>
</comment>
<dbReference type="RefSeq" id="WP_404746236.1">
    <property type="nucleotide sequence ID" value="NZ_JBJDQH010000004.1"/>
</dbReference>
<proteinExistence type="predicted"/>
<dbReference type="SUPFAM" id="SSF51735">
    <property type="entry name" value="NAD(P)-binding Rossmann-fold domains"/>
    <property type="match status" value="1"/>
</dbReference>
<evidence type="ECO:0000259" key="1">
    <source>
        <dbReference type="Pfam" id="PF05368"/>
    </source>
</evidence>
<dbReference type="PANTHER" id="PTHR43162:SF1">
    <property type="entry name" value="PRESTALK A DIFFERENTIATION PROTEIN A"/>
    <property type="match status" value="1"/>
</dbReference>
<dbReference type="Pfam" id="PF05368">
    <property type="entry name" value="NmrA"/>
    <property type="match status" value="1"/>
</dbReference>
<reference evidence="2 3" key="1">
    <citation type="submission" date="2024-11" db="EMBL/GenBank/DDBJ databases">
        <title>The Natural Products Discovery Center: Release of the First 8490 Sequenced Strains for Exploring Actinobacteria Biosynthetic Diversity.</title>
        <authorList>
            <person name="Kalkreuter E."/>
            <person name="Kautsar S.A."/>
            <person name="Yang D."/>
            <person name="Bader C.D."/>
            <person name="Teijaro C.N."/>
            <person name="Fluegel L."/>
            <person name="Davis C.M."/>
            <person name="Simpson J.R."/>
            <person name="Lauterbach L."/>
            <person name="Steele A.D."/>
            <person name="Gui C."/>
            <person name="Meng S."/>
            <person name="Li G."/>
            <person name="Viehrig K."/>
            <person name="Ye F."/>
            <person name="Su P."/>
            <person name="Kiefer A.F."/>
            <person name="Nichols A."/>
            <person name="Cepeda A.J."/>
            <person name="Yan W."/>
            <person name="Fan B."/>
            <person name="Jiang Y."/>
            <person name="Adhikari A."/>
            <person name="Zheng C.-J."/>
            <person name="Schuster L."/>
            <person name="Cowan T.M."/>
            <person name="Smanski M.J."/>
            <person name="Chevrette M.G."/>
            <person name="De Carvalho L.P.S."/>
            <person name="Shen B."/>
        </authorList>
    </citation>
    <scope>NUCLEOTIDE SEQUENCE [LARGE SCALE GENOMIC DNA]</scope>
    <source>
        <strain evidence="2 3">NPDC020863</strain>
    </source>
</reference>
<keyword evidence="3" id="KW-1185">Reference proteome</keyword>
<gene>
    <name evidence="2" type="ORF">ACI2L5_12350</name>
</gene>
<dbReference type="Proteomes" id="UP001620295">
    <property type="component" value="Unassembled WGS sequence"/>
</dbReference>